<feature type="region of interest" description="Disordered" evidence="1">
    <location>
        <begin position="48"/>
        <end position="69"/>
    </location>
</feature>
<dbReference type="EMBL" id="JACJHZ010000043">
    <property type="protein sequence ID" value="MBA9023942.1"/>
    <property type="molecule type" value="Genomic_DNA"/>
</dbReference>
<evidence type="ECO:0000259" key="2">
    <source>
        <dbReference type="Pfam" id="PF03869"/>
    </source>
</evidence>
<sequence>MTPSREADKYIIRFPDGMRDRIRERAAQNRRSMNAEIVHYLDRALDAQEAKGPAEVAASPSHVTHQLPA</sequence>
<comment type="caution">
    <text evidence="3">The sequence shown here is derived from an EMBL/GenBank/DDBJ whole genome shotgun (WGS) entry which is preliminary data.</text>
</comment>
<dbReference type="InterPro" id="IPR013321">
    <property type="entry name" value="Arc_rbn_hlx_hlx"/>
</dbReference>
<accession>A0ABR6CFZ1</accession>
<dbReference type="Proteomes" id="UP000587524">
    <property type="component" value="Unassembled WGS sequence"/>
</dbReference>
<proteinExistence type="predicted"/>
<dbReference type="InterPro" id="IPR010985">
    <property type="entry name" value="Ribbon_hlx_hlx"/>
</dbReference>
<protein>
    <submittedName>
        <fullName evidence="3">Plasmid stability protein</fullName>
    </submittedName>
</protein>
<evidence type="ECO:0000313" key="4">
    <source>
        <dbReference type="Proteomes" id="UP000587524"/>
    </source>
</evidence>
<dbReference type="Pfam" id="PF03869">
    <property type="entry name" value="Arc"/>
    <property type="match status" value="1"/>
</dbReference>
<evidence type="ECO:0000313" key="3">
    <source>
        <dbReference type="EMBL" id="MBA9023942.1"/>
    </source>
</evidence>
<feature type="domain" description="Arc-like DNA binding" evidence="2">
    <location>
        <begin position="4"/>
        <end position="46"/>
    </location>
</feature>
<dbReference type="SUPFAM" id="SSF47598">
    <property type="entry name" value="Ribbon-helix-helix"/>
    <property type="match status" value="1"/>
</dbReference>
<name>A0ABR6CFZ1_9HYPH</name>
<dbReference type="RefSeq" id="WP_182575902.1">
    <property type="nucleotide sequence ID" value="NZ_JACJHY010000043.1"/>
</dbReference>
<evidence type="ECO:0000256" key="1">
    <source>
        <dbReference type="SAM" id="MobiDB-lite"/>
    </source>
</evidence>
<dbReference type="Gene3D" id="1.10.1220.10">
    <property type="entry name" value="Met repressor-like"/>
    <property type="match status" value="1"/>
</dbReference>
<keyword evidence="4" id="KW-1185">Reference proteome</keyword>
<gene>
    <name evidence="3" type="ORF">HNQ97_005975</name>
</gene>
<dbReference type="InterPro" id="IPR005569">
    <property type="entry name" value="Arc_DNA-bd_dom"/>
</dbReference>
<reference evidence="3 4" key="1">
    <citation type="submission" date="2020-08" db="EMBL/GenBank/DDBJ databases">
        <title>Genomic Encyclopedia of Type Strains, Phase IV (KMG-IV): sequencing the most valuable type-strain genomes for metagenomic binning, comparative biology and taxonomic classification.</title>
        <authorList>
            <person name="Goeker M."/>
        </authorList>
    </citation>
    <scope>NUCLEOTIDE SEQUENCE [LARGE SCALE GENOMIC DNA]</scope>
    <source>
        <strain evidence="3 4">DSM 17455</strain>
    </source>
</reference>
<organism evidence="3 4">
    <name type="scientific">Aminobacter ciceronei</name>
    <dbReference type="NCBI Taxonomy" id="150723"/>
    <lineage>
        <taxon>Bacteria</taxon>
        <taxon>Pseudomonadati</taxon>
        <taxon>Pseudomonadota</taxon>
        <taxon>Alphaproteobacteria</taxon>
        <taxon>Hyphomicrobiales</taxon>
        <taxon>Phyllobacteriaceae</taxon>
        <taxon>Aminobacter</taxon>
    </lineage>
</organism>